<evidence type="ECO:0000259" key="4">
    <source>
        <dbReference type="PROSITE" id="PS50949"/>
    </source>
</evidence>
<organism evidence="5 6">
    <name type="scientific">Hirschia litorea</name>
    <dbReference type="NCBI Taxonomy" id="1199156"/>
    <lineage>
        <taxon>Bacteria</taxon>
        <taxon>Pseudomonadati</taxon>
        <taxon>Pseudomonadota</taxon>
        <taxon>Alphaproteobacteria</taxon>
        <taxon>Hyphomonadales</taxon>
        <taxon>Hyphomonadaceae</taxon>
        <taxon>Hirschia</taxon>
    </lineage>
</organism>
<evidence type="ECO:0000313" key="5">
    <source>
        <dbReference type="EMBL" id="MFC7293073.1"/>
    </source>
</evidence>
<evidence type="ECO:0000256" key="2">
    <source>
        <dbReference type="ARBA" id="ARBA00023125"/>
    </source>
</evidence>
<gene>
    <name evidence="5" type="ORF">ACFQS8_15735</name>
</gene>
<evidence type="ECO:0000256" key="3">
    <source>
        <dbReference type="ARBA" id="ARBA00023163"/>
    </source>
</evidence>
<dbReference type="Pfam" id="PF07729">
    <property type="entry name" value="FCD"/>
    <property type="match status" value="1"/>
</dbReference>
<dbReference type="InterPro" id="IPR011711">
    <property type="entry name" value="GntR_C"/>
</dbReference>
<name>A0ABW2IQ73_9PROT</name>
<dbReference type="Gene3D" id="1.10.10.10">
    <property type="entry name" value="Winged helix-like DNA-binding domain superfamily/Winged helix DNA-binding domain"/>
    <property type="match status" value="1"/>
</dbReference>
<dbReference type="SUPFAM" id="SSF48008">
    <property type="entry name" value="GntR ligand-binding domain-like"/>
    <property type="match status" value="1"/>
</dbReference>
<dbReference type="RefSeq" id="WP_382169161.1">
    <property type="nucleotide sequence ID" value="NZ_JBHTBR010000009.1"/>
</dbReference>
<accession>A0ABW2IQ73</accession>
<dbReference type="SMART" id="SM00895">
    <property type="entry name" value="FCD"/>
    <property type="match status" value="1"/>
</dbReference>
<dbReference type="CDD" id="cd07377">
    <property type="entry name" value="WHTH_GntR"/>
    <property type="match status" value="1"/>
</dbReference>
<dbReference type="EMBL" id="JBHTBR010000009">
    <property type="protein sequence ID" value="MFC7293073.1"/>
    <property type="molecule type" value="Genomic_DNA"/>
</dbReference>
<dbReference type="InterPro" id="IPR000524">
    <property type="entry name" value="Tscrpt_reg_HTH_GntR"/>
</dbReference>
<reference evidence="6" key="1">
    <citation type="journal article" date="2019" name="Int. J. Syst. Evol. Microbiol.">
        <title>The Global Catalogue of Microorganisms (GCM) 10K type strain sequencing project: providing services to taxonomists for standard genome sequencing and annotation.</title>
        <authorList>
            <consortium name="The Broad Institute Genomics Platform"/>
            <consortium name="The Broad Institute Genome Sequencing Center for Infectious Disease"/>
            <person name="Wu L."/>
            <person name="Ma J."/>
        </authorList>
    </citation>
    <scope>NUCLEOTIDE SEQUENCE [LARGE SCALE GENOMIC DNA]</scope>
    <source>
        <strain evidence="6">CCUG 51308</strain>
    </source>
</reference>
<dbReference type="PANTHER" id="PTHR43537">
    <property type="entry name" value="TRANSCRIPTIONAL REGULATOR, GNTR FAMILY"/>
    <property type="match status" value="1"/>
</dbReference>
<dbReference type="PANTHER" id="PTHR43537:SF44">
    <property type="entry name" value="GNTR FAMILY REGULATORY PROTEIN"/>
    <property type="match status" value="1"/>
</dbReference>
<evidence type="ECO:0000313" key="6">
    <source>
        <dbReference type="Proteomes" id="UP001596492"/>
    </source>
</evidence>
<dbReference type="Proteomes" id="UP001596492">
    <property type="component" value="Unassembled WGS sequence"/>
</dbReference>
<comment type="caution">
    <text evidence="5">The sequence shown here is derived from an EMBL/GenBank/DDBJ whole genome shotgun (WGS) entry which is preliminary data.</text>
</comment>
<keyword evidence="2" id="KW-0238">DNA-binding</keyword>
<dbReference type="Pfam" id="PF00392">
    <property type="entry name" value="GntR"/>
    <property type="match status" value="1"/>
</dbReference>
<keyword evidence="3" id="KW-0804">Transcription</keyword>
<dbReference type="SMART" id="SM00345">
    <property type="entry name" value="HTH_GNTR"/>
    <property type="match status" value="1"/>
</dbReference>
<keyword evidence="6" id="KW-1185">Reference proteome</keyword>
<proteinExistence type="predicted"/>
<dbReference type="PROSITE" id="PS50949">
    <property type="entry name" value="HTH_GNTR"/>
    <property type="match status" value="1"/>
</dbReference>
<dbReference type="InterPro" id="IPR008920">
    <property type="entry name" value="TF_FadR/GntR_C"/>
</dbReference>
<dbReference type="InterPro" id="IPR036390">
    <property type="entry name" value="WH_DNA-bd_sf"/>
</dbReference>
<evidence type="ECO:0000256" key="1">
    <source>
        <dbReference type="ARBA" id="ARBA00023015"/>
    </source>
</evidence>
<keyword evidence="1" id="KW-0805">Transcription regulation</keyword>
<sequence length="238" mass="26459">MKASGVTNTILQDLGAAIVSKKFGETSPKVIEADLCETYGASRSVMREAIKMLVSKGLISSKPKQGTRICPPSEWNLLDPDVLRWMLEGDFSIDLLREFTEIRMGIERQSVLLASRNATPEDHQMMMACVEGMEAAEAGENDPLQSDIDLHLAILKASHNRFLNAHAPLVDTALRFSIQLSNKYKRVRIANVSDHRNMVEAIIARDGYRAMQMIEMMMNEVMSFIATAQKDIDSKGAA</sequence>
<protein>
    <submittedName>
        <fullName evidence="5">FadR/GntR family transcriptional regulator</fullName>
    </submittedName>
</protein>
<dbReference type="Gene3D" id="1.20.120.530">
    <property type="entry name" value="GntR ligand-binding domain-like"/>
    <property type="match status" value="1"/>
</dbReference>
<dbReference type="SUPFAM" id="SSF46785">
    <property type="entry name" value="Winged helix' DNA-binding domain"/>
    <property type="match status" value="1"/>
</dbReference>
<dbReference type="InterPro" id="IPR036388">
    <property type="entry name" value="WH-like_DNA-bd_sf"/>
</dbReference>
<feature type="domain" description="HTH gntR-type" evidence="4">
    <location>
        <begin position="4"/>
        <end position="72"/>
    </location>
</feature>